<gene>
    <name evidence="3" type="ordered locus">VIT_09s0002g01200</name>
</gene>
<evidence type="ECO:0000313" key="4">
    <source>
        <dbReference type="Proteomes" id="UP000009183"/>
    </source>
</evidence>
<dbReference type="AlphaFoldDB" id="F6HXW1"/>
<accession>F6HXW1</accession>
<evidence type="ECO:0000256" key="1">
    <source>
        <dbReference type="SAM" id="Phobius"/>
    </source>
</evidence>
<dbReference type="InParanoid" id="F6HXW1"/>
<feature type="transmembrane region" description="Helical" evidence="1">
    <location>
        <begin position="21"/>
        <end position="40"/>
    </location>
</feature>
<keyword evidence="1" id="KW-1133">Transmembrane helix</keyword>
<feature type="transmembrane region" description="Helical" evidence="1">
    <location>
        <begin position="147"/>
        <end position="164"/>
    </location>
</feature>
<feature type="transmembrane region" description="Helical" evidence="1">
    <location>
        <begin position="555"/>
        <end position="575"/>
    </location>
</feature>
<dbReference type="InterPro" id="IPR025315">
    <property type="entry name" value="DUF4220"/>
</dbReference>
<dbReference type="Pfam" id="PF04578">
    <property type="entry name" value="DUF594"/>
    <property type="match status" value="1"/>
</dbReference>
<dbReference type="EMBL" id="FN596494">
    <property type="protein sequence ID" value="CCB59286.1"/>
    <property type="molecule type" value="Genomic_DNA"/>
</dbReference>
<reference evidence="4" key="1">
    <citation type="journal article" date="2007" name="Nature">
        <title>The grapevine genome sequence suggests ancestral hexaploidization in major angiosperm phyla.</title>
        <authorList>
            <consortium name="The French-Italian Public Consortium for Grapevine Genome Characterization."/>
            <person name="Jaillon O."/>
            <person name="Aury J.-M."/>
            <person name="Noel B."/>
            <person name="Policriti A."/>
            <person name="Clepet C."/>
            <person name="Casagrande A."/>
            <person name="Choisne N."/>
            <person name="Aubourg S."/>
            <person name="Vitulo N."/>
            <person name="Jubin C."/>
            <person name="Vezzi A."/>
            <person name="Legeai F."/>
            <person name="Hugueney P."/>
            <person name="Dasilva C."/>
            <person name="Horner D."/>
            <person name="Mica E."/>
            <person name="Jublot D."/>
            <person name="Poulain J."/>
            <person name="Bruyere C."/>
            <person name="Billault A."/>
            <person name="Segurens B."/>
            <person name="Gouyvenoux M."/>
            <person name="Ugarte E."/>
            <person name="Cattonaro F."/>
            <person name="Anthouard V."/>
            <person name="Vico V."/>
            <person name="Del Fabbro C."/>
            <person name="Alaux M."/>
            <person name="Di Gaspero G."/>
            <person name="Dumas V."/>
            <person name="Felice N."/>
            <person name="Paillard S."/>
            <person name="Juman I."/>
            <person name="Moroldo M."/>
            <person name="Scalabrin S."/>
            <person name="Canaguier A."/>
            <person name="Le Clainche I."/>
            <person name="Malacrida G."/>
            <person name="Durand E."/>
            <person name="Pesole G."/>
            <person name="Laucou V."/>
            <person name="Chatelet P."/>
            <person name="Merdinoglu D."/>
            <person name="Delledonne M."/>
            <person name="Pezzotti M."/>
            <person name="Lecharny A."/>
            <person name="Scarpelli C."/>
            <person name="Artiguenave F."/>
            <person name="Pe M.E."/>
            <person name="Valle G."/>
            <person name="Morgante M."/>
            <person name="Caboche M."/>
            <person name="Adam-Blondon A.-F."/>
            <person name="Weissenbach J."/>
            <person name="Quetier F."/>
            <person name="Wincker P."/>
        </authorList>
    </citation>
    <scope>NUCLEOTIDE SEQUENCE [LARGE SCALE GENOMIC DNA]</scope>
    <source>
        <strain evidence="4">cv. Pinot noir / PN40024</strain>
    </source>
</reference>
<feature type="transmembrane region" description="Helical" evidence="1">
    <location>
        <begin position="52"/>
        <end position="74"/>
    </location>
</feature>
<feature type="transmembrane region" description="Helical" evidence="1">
    <location>
        <begin position="489"/>
        <end position="509"/>
    </location>
</feature>
<dbReference type="PANTHER" id="PTHR31325">
    <property type="entry name" value="OS01G0798800 PROTEIN-RELATED"/>
    <property type="match status" value="1"/>
</dbReference>
<proteinExistence type="predicted"/>
<feature type="domain" description="DUF4220" evidence="2">
    <location>
        <begin position="57"/>
        <end position="395"/>
    </location>
</feature>
<evidence type="ECO:0000259" key="2">
    <source>
        <dbReference type="Pfam" id="PF13968"/>
    </source>
</evidence>
<organism evidence="3 4">
    <name type="scientific">Vitis vinifera</name>
    <name type="common">Grape</name>
    <dbReference type="NCBI Taxonomy" id="29760"/>
    <lineage>
        <taxon>Eukaryota</taxon>
        <taxon>Viridiplantae</taxon>
        <taxon>Streptophyta</taxon>
        <taxon>Embryophyta</taxon>
        <taxon>Tracheophyta</taxon>
        <taxon>Spermatophyta</taxon>
        <taxon>Magnoliopsida</taxon>
        <taxon>eudicotyledons</taxon>
        <taxon>Gunneridae</taxon>
        <taxon>Pentapetalae</taxon>
        <taxon>rosids</taxon>
        <taxon>Vitales</taxon>
        <taxon>Vitaceae</taxon>
        <taxon>Viteae</taxon>
        <taxon>Vitis</taxon>
    </lineage>
</organism>
<dbReference type="eggNOG" id="ENOG502QQBP">
    <property type="taxonomic scope" value="Eukaryota"/>
</dbReference>
<sequence>MEKRSVIQVIPESVRKLWNEWELRVMVLLSVSLQIVLILFSKRRKYTTTPWIRILIWSAYLSADWVATVSLGTLSSSQGDSDGKFLDPNYTLMAFWAPFLLLHLGGPDTITAYSLEDNELWLRHLLGLVVQVGVAFYVFLRSWAGTRLTFLSIPMFVAGIIKYGERTWVLMSASSNHLRESLLPSPDPGPDYVEIMRGDTAIVFHKDKGDITSPDGKYIDDAYSLFDKAYSLFKNQFRHLYADLILSFSDRKNSEPIIRHLSPEEAFQVVEMEISFMYDVLYTKATVVYSLLGILLRTASFFSTISTLVIFCFFIDKHEFSNIDINITYLLLLGAIFLEIYAIIMLILSDWRIVWLSSKKNSLTDSICRAITPFRSVLTSDKRWPGRMAQNNLINSCLRDNTKFNQVPRFFDMNRFLERYWYMKWEKVDDMKEPIFSLVLQMTNHAKDLRSLLKHRGDYVITKWGLFLQIVLIIFSNRRKYTFRPWIRILIWSAYLSADWVATVSLGTLSNSQGDSEGKLLDPNYTLMAFWAPFLLLHLGGPDNITAYSLEDNELWLRHLLGSVVQVGVAFYVFMRSWAGTRLTFLSIPMLVAGIIKCGERTRVLRSASKNHFRDSLLPVPDPGPDYADFMKGYSSWKDERQVDRTGREIGEKPPQSTVGDGITVPSRNYIDKAYFLFKNQFKHLYADLILSLDDQKTSEGIIRYMSSEDAFKVVEMELNFMYDVLYTKATVIYSLLGILLRSTSFSFTISTLAAFYFFIDKHEFSNIDIDITYLLLFGAIFLEVYAVTKLILSDWSIVWLSSKMNSLADSIYRAITSFRSVITSDKRWSRRMAQNNLIDSCLRDKTKFNQVPRFLDMNKFLERYWYMTWEKVDDMKEPIFSLLLEMTNDVRDLRSLLKHRGDYVITKRGFIETLGWSIVDVEFDHSILLWHIATDLCSYSDDDPNPKSICKISKCLSEYMLYLLVMCPFMLPKGIGEYRFRDTCSETKRFVQQRSESISNRNEACRLLLEVDTEVQPKEVKGDKSKSVLFEACRLAKELKSLNMEMGEKWMMVSHVWVEMLCHAASHCGWIQHGQQLGRGGELLTHVSLLMSHLGLTEQFQILEGENIPKTIPKPLFTVPPLSPSSPHAPSDSISSS</sequence>
<feature type="transmembrane region" description="Helical" evidence="1">
    <location>
        <begin position="732"/>
        <end position="760"/>
    </location>
</feature>
<keyword evidence="1" id="KW-0472">Membrane</keyword>
<feature type="transmembrane region" description="Helical" evidence="1">
    <location>
        <begin position="121"/>
        <end position="140"/>
    </location>
</feature>
<dbReference type="Proteomes" id="UP000009183">
    <property type="component" value="Chromosome 9"/>
</dbReference>
<feature type="transmembrane region" description="Helical" evidence="1">
    <location>
        <begin position="581"/>
        <end position="599"/>
    </location>
</feature>
<feature type="transmembrane region" description="Helical" evidence="1">
    <location>
        <begin position="95"/>
        <end position="115"/>
    </location>
</feature>
<feature type="transmembrane region" description="Helical" evidence="1">
    <location>
        <begin position="327"/>
        <end position="348"/>
    </location>
</feature>
<dbReference type="HOGENOM" id="CLU_009180_3_0_1"/>
<feature type="transmembrane region" description="Helical" evidence="1">
    <location>
        <begin position="529"/>
        <end position="548"/>
    </location>
</feature>
<feature type="domain" description="DUF4220" evidence="2">
    <location>
        <begin position="492"/>
        <end position="840"/>
    </location>
</feature>
<keyword evidence="1" id="KW-0812">Transmembrane</keyword>
<dbReference type="InterPro" id="IPR007658">
    <property type="entry name" value="DUF594"/>
</dbReference>
<feature type="transmembrane region" description="Helical" evidence="1">
    <location>
        <begin position="287"/>
        <end position="315"/>
    </location>
</feature>
<evidence type="ECO:0000313" key="3">
    <source>
        <dbReference type="EMBL" id="CCB59286.1"/>
    </source>
</evidence>
<feature type="transmembrane region" description="Helical" evidence="1">
    <location>
        <begin position="772"/>
        <end position="793"/>
    </location>
</feature>
<name>F6HXW1_VITVI</name>
<dbReference type="Pfam" id="PF13968">
    <property type="entry name" value="DUF4220"/>
    <property type="match status" value="2"/>
</dbReference>
<dbReference type="OrthoDB" id="1689146at2759"/>
<dbReference type="PaxDb" id="29760-VIT_09s0002g01200.t01"/>
<keyword evidence="4" id="KW-1185">Reference proteome</keyword>
<protein>
    <recommendedName>
        <fullName evidence="2">DUF4220 domain-containing protein</fullName>
    </recommendedName>
</protein>